<dbReference type="Pfam" id="PF08263">
    <property type="entry name" value="LRRNT_2"/>
    <property type="match status" value="1"/>
</dbReference>
<keyword evidence="4" id="KW-0433">Leucine-rich repeat</keyword>
<evidence type="ECO:0000256" key="1">
    <source>
        <dbReference type="ARBA" id="ARBA00004191"/>
    </source>
</evidence>
<evidence type="ECO:0000313" key="15">
    <source>
        <dbReference type="EMBL" id="PON84844.1"/>
    </source>
</evidence>
<organism evidence="15 16">
    <name type="scientific">Trema orientale</name>
    <name type="common">Charcoal tree</name>
    <name type="synonym">Celtis orientalis</name>
    <dbReference type="NCBI Taxonomy" id="63057"/>
    <lineage>
        <taxon>Eukaryota</taxon>
        <taxon>Viridiplantae</taxon>
        <taxon>Streptophyta</taxon>
        <taxon>Embryophyta</taxon>
        <taxon>Tracheophyta</taxon>
        <taxon>Spermatophyta</taxon>
        <taxon>Magnoliopsida</taxon>
        <taxon>eudicotyledons</taxon>
        <taxon>Gunneridae</taxon>
        <taxon>Pentapetalae</taxon>
        <taxon>rosids</taxon>
        <taxon>fabids</taxon>
        <taxon>Rosales</taxon>
        <taxon>Cannabaceae</taxon>
        <taxon>Trema</taxon>
    </lineage>
</organism>
<dbReference type="InParanoid" id="A0A2P5EH71"/>
<keyword evidence="7" id="KW-0677">Repeat</keyword>
<evidence type="ECO:0000256" key="7">
    <source>
        <dbReference type="ARBA" id="ARBA00022737"/>
    </source>
</evidence>
<accession>A0A2P5EH71</accession>
<evidence type="ECO:0000313" key="16">
    <source>
        <dbReference type="Proteomes" id="UP000237000"/>
    </source>
</evidence>
<dbReference type="Gene3D" id="3.80.10.10">
    <property type="entry name" value="Ribonuclease Inhibitor"/>
    <property type="match status" value="1"/>
</dbReference>
<keyword evidence="9" id="KW-0472">Membrane</keyword>
<evidence type="ECO:0000256" key="5">
    <source>
        <dbReference type="ARBA" id="ARBA00022692"/>
    </source>
</evidence>
<gene>
    <name evidence="15" type="ORF">TorRG33x02_193960</name>
</gene>
<dbReference type="EMBL" id="JXTC01000156">
    <property type="protein sequence ID" value="PON84844.1"/>
    <property type="molecule type" value="Genomic_DNA"/>
</dbReference>
<dbReference type="PANTHER" id="PTHR48063">
    <property type="entry name" value="LRR RECEPTOR-LIKE KINASE"/>
    <property type="match status" value="1"/>
</dbReference>
<keyword evidence="3" id="KW-0134">Cell wall</keyword>
<dbReference type="InterPro" id="IPR013210">
    <property type="entry name" value="LRR_N_plant-typ"/>
</dbReference>
<evidence type="ECO:0000256" key="8">
    <source>
        <dbReference type="ARBA" id="ARBA00022989"/>
    </source>
</evidence>
<dbReference type="FunFam" id="3.80.10.10:FF:000400">
    <property type="entry name" value="Nuclear pore complex protein NUP107"/>
    <property type="match status" value="1"/>
</dbReference>
<sequence length="236" mass="26628">MTSCLESDREALLDFKKGLNDSDSLLSTWRGSNCCQWWGIRCQSGTGAVTHVDLHNLNLEILDGDYSNRYGFWELSVEKKPLKSLKYLDLSSNRFFLAPIPEFFGSLQNLQYLNLSYAEFTGEIPSSLGNLSSLQYLDLSGNFILSKVPDWLVNVSSLTTVNMANCGLYGRIPLGLADLPNLEILRLNSNSLDASSFQLLRGRWEKIQILDLGSNRISGKLPRKYEYVSHLFRSVL</sequence>
<comment type="caution">
    <text evidence="15">The sequence shown here is derived from an EMBL/GenBank/DDBJ whole genome shotgun (WGS) entry which is preliminary data.</text>
</comment>
<evidence type="ECO:0000256" key="2">
    <source>
        <dbReference type="ARBA" id="ARBA00004479"/>
    </source>
</evidence>
<dbReference type="SUPFAM" id="SSF52058">
    <property type="entry name" value="L domain-like"/>
    <property type="match status" value="1"/>
</dbReference>
<evidence type="ECO:0000256" key="6">
    <source>
        <dbReference type="ARBA" id="ARBA00022729"/>
    </source>
</evidence>
<dbReference type="AlphaFoldDB" id="A0A2P5EH71"/>
<evidence type="ECO:0000256" key="11">
    <source>
        <dbReference type="ARBA" id="ARBA00023180"/>
    </source>
</evidence>
<keyword evidence="8" id="KW-1133">Transmembrane helix</keyword>
<reference evidence="16" key="1">
    <citation type="submission" date="2016-06" db="EMBL/GenBank/DDBJ databases">
        <title>Parallel loss of symbiosis genes in relatives of nitrogen-fixing non-legume Parasponia.</title>
        <authorList>
            <person name="Van Velzen R."/>
            <person name="Holmer R."/>
            <person name="Bu F."/>
            <person name="Rutten L."/>
            <person name="Van Zeijl A."/>
            <person name="Liu W."/>
            <person name="Santuari L."/>
            <person name="Cao Q."/>
            <person name="Sharma T."/>
            <person name="Shen D."/>
            <person name="Roswanjaya Y."/>
            <person name="Wardhani T."/>
            <person name="Kalhor M.S."/>
            <person name="Jansen J."/>
            <person name="Van den Hoogen J."/>
            <person name="Gungor B."/>
            <person name="Hartog M."/>
            <person name="Hontelez J."/>
            <person name="Verver J."/>
            <person name="Yang W.-C."/>
            <person name="Schijlen E."/>
            <person name="Repin R."/>
            <person name="Schilthuizen M."/>
            <person name="Schranz E."/>
            <person name="Heidstra R."/>
            <person name="Miyata K."/>
            <person name="Fedorova E."/>
            <person name="Kohlen W."/>
            <person name="Bisseling T."/>
            <person name="Smit S."/>
            <person name="Geurts R."/>
        </authorList>
    </citation>
    <scope>NUCLEOTIDE SEQUENCE [LARGE SCALE GENOMIC DNA]</scope>
    <source>
        <strain evidence="16">cv. RG33-2</strain>
    </source>
</reference>
<keyword evidence="16" id="KW-1185">Reference proteome</keyword>
<feature type="domain" description="Disease resistance R13L4/SHOC-2-like LRR" evidence="14">
    <location>
        <begin position="82"/>
        <end position="196"/>
    </location>
</feature>
<evidence type="ECO:0000256" key="10">
    <source>
        <dbReference type="ARBA" id="ARBA00023170"/>
    </source>
</evidence>
<name>A0A2P5EH71_TREOI</name>
<dbReference type="SMART" id="SM00369">
    <property type="entry name" value="LRR_TYP"/>
    <property type="match status" value="3"/>
</dbReference>
<evidence type="ECO:0000256" key="12">
    <source>
        <dbReference type="ARBA" id="ARBA00038043"/>
    </source>
</evidence>
<dbReference type="OrthoDB" id="1739302at2759"/>
<evidence type="ECO:0000256" key="3">
    <source>
        <dbReference type="ARBA" id="ARBA00022512"/>
    </source>
</evidence>
<evidence type="ECO:0000256" key="4">
    <source>
        <dbReference type="ARBA" id="ARBA00022614"/>
    </source>
</evidence>
<dbReference type="Proteomes" id="UP000237000">
    <property type="component" value="Unassembled WGS sequence"/>
</dbReference>
<dbReference type="InterPro" id="IPR046956">
    <property type="entry name" value="RLP23-like"/>
</dbReference>
<dbReference type="InterPro" id="IPR032675">
    <property type="entry name" value="LRR_dom_sf"/>
</dbReference>
<dbReference type="PANTHER" id="PTHR48063:SF16">
    <property type="entry name" value="LRR RECEPTOR-LIKE SERINE_THREONINE-PROTEIN KINASE GSO1"/>
    <property type="match status" value="1"/>
</dbReference>
<feature type="domain" description="Leucine-rich repeat-containing N-terminal plant-type" evidence="13">
    <location>
        <begin position="6"/>
        <end position="42"/>
    </location>
</feature>
<keyword evidence="3" id="KW-0964">Secreted</keyword>
<dbReference type="Pfam" id="PF23598">
    <property type="entry name" value="LRR_14"/>
    <property type="match status" value="1"/>
</dbReference>
<comment type="similarity">
    <text evidence="12">Belongs to the polygalacturonase-inhibiting protein family.</text>
</comment>
<comment type="subcellular location">
    <subcellularLocation>
        <location evidence="2">Membrane</location>
        <topology evidence="2">Single-pass type I membrane protein</topology>
    </subcellularLocation>
    <subcellularLocation>
        <location evidence="1">Secreted</location>
        <location evidence="1">Cell wall</location>
    </subcellularLocation>
</comment>
<evidence type="ECO:0000259" key="13">
    <source>
        <dbReference type="Pfam" id="PF08263"/>
    </source>
</evidence>
<evidence type="ECO:0000256" key="9">
    <source>
        <dbReference type="ARBA" id="ARBA00023136"/>
    </source>
</evidence>
<evidence type="ECO:0000259" key="14">
    <source>
        <dbReference type="Pfam" id="PF23598"/>
    </source>
</evidence>
<keyword evidence="10" id="KW-0675">Receptor</keyword>
<keyword evidence="6" id="KW-0732">Signal</keyword>
<proteinExistence type="inferred from homology"/>
<protein>
    <submittedName>
        <fullName evidence="15">LRR domain containing protein</fullName>
    </submittedName>
</protein>
<keyword evidence="5" id="KW-0812">Transmembrane</keyword>
<dbReference type="GO" id="GO:0016020">
    <property type="term" value="C:membrane"/>
    <property type="evidence" value="ECO:0007669"/>
    <property type="project" value="UniProtKB-SubCell"/>
</dbReference>
<dbReference type="InterPro" id="IPR055414">
    <property type="entry name" value="LRR_R13L4/SHOC2-like"/>
</dbReference>
<dbReference type="InterPro" id="IPR003591">
    <property type="entry name" value="Leu-rich_rpt_typical-subtyp"/>
</dbReference>
<keyword evidence="11" id="KW-0325">Glycoprotein</keyword>
<dbReference type="STRING" id="63057.A0A2P5EH71"/>